<feature type="domain" description="GAG-pre-integrase" evidence="1">
    <location>
        <begin position="331"/>
        <end position="383"/>
    </location>
</feature>
<dbReference type="Gramene" id="CDP06210">
    <property type="protein sequence ID" value="CDP06210"/>
    <property type="gene ID" value="GSCOC_T00022893001"/>
</dbReference>
<evidence type="ECO:0000259" key="1">
    <source>
        <dbReference type="Pfam" id="PF13976"/>
    </source>
</evidence>
<dbReference type="InterPro" id="IPR025724">
    <property type="entry name" value="GAG-pre-integrase_dom"/>
</dbReference>
<evidence type="ECO:0000313" key="3">
    <source>
        <dbReference type="EMBL" id="CDP06210.1"/>
    </source>
</evidence>
<dbReference type="Pfam" id="PF22936">
    <property type="entry name" value="Pol_BBD"/>
    <property type="match status" value="1"/>
</dbReference>
<dbReference type="Proteomes" id="UP000295252">
    <property type="component" value="Chromosome VIII"/>
</dbReference>
<dbReference type="PhylomeDB" id="A0A068UCF9"/>
<dbReference type="InParanoid" id="A0A068UCF9"/>
<name>A0A068UCF9_COFCA</name>
<evidence type="ECO:0000313" key="4">
    <source>
        <dbReference type="Proteomes" id="UP000295252"/>
    </source>
</evidence>
<dbReference type="EMBL" id="HG739104">
    <property type="protein sequence ID" value="CDP06210.1"/>
    <property type="molecule type" value="Genomic_DNA"/>
</dbReference>
<feature type="domain" description="Retrovirus-related Pol polyprotein from transposon TNT 1-94-like beta-barrel" evidence="2">
    <location>
        <begin position="221"/>
        <end position="298"/>
    </location>
</feature>
<accession>A0A068UCF9</accession>
<dbReference type="PANTHER" id="PTHR47481:SF22">
    <property type="entry name" value="RETROTRANSPOSON GAG DOMAIN-CONTAINING PROTEIN"/>
    <property type="match status" value="1"/>
</dbReference>
<protein>
    <submittedName>
        <fullName evidence="3">Uncharacterized protein</fullName>
    </submittedName>
</protein>
<dbReference type="PANTHER" id="PTHR47481">
    <property type="match status" value="1"/>
</dbReference>
<keyword evidence="4" id="KW-1185">Reference proteome</keyword>
<dbReference type="STRING" id="49390.A0A068UCF9"/>
<organism evidence="3 4">
    <name type="scientific">Coffea canephora</name>
    <name type="common">Robusta coffee</name>
    <dbReference type="NCBI Taxonomy" id="49390"/>
    <lineage>
        <taxon>Eukaryota</taxon>
        <taxon>Viridiplantae</taxon>
        <taxon>Streptophyta</taxon>
        <taxon>Embryophyta</taxon>
        <taxon>Tracheophyta</taxon>
        <taxon>Spermatophyta</taxon>
        <taxon>Magnoliopsida</taxon>
        <taxon>eudicotyledons</taxon>
        <taxon>Gunneridae</taxon>
        <taxon>Pentapetalae</taxon>
        <taxon>asterids</taxon>
        <taxon>lamiids</taxon>
        <taxon>Gentianales</taxon>
        <taxon>Rubiaceae</taxon>
        <taxon>Ixoroideae</taxon>
        <taxon>Gardenieae complex</taxon>
        <taxon>Bertiereae - Coffeeae clade</taxon>
        <taxon>Coffeeae</taxon>
        <taxon>Coffea</taxon>
    </lineage>
</organism>
<dbReference type="OMA" id="IRCQLCN"/>
<gene>
    <name evidence="3" type="ORF">GSCOC_T00022893001</name>
</gene>
<dbReference type="Pfam" id="PF14223">
    <property type="entry name" value="Retrotran_gag_2"/>
    <property type="match status" value="1"/>
</dbReference>
<reference evidence="4" key="1">
    <citation type="journal article" date="2014" name="Science">
        <title>The coffee genome provides insight into the convergent evolution of caffeine biosynthesis.</title>
        <authorList>
            <person name="Denoeud F."/>
            <person name="Carretero-Paulet L."/>
            <person name="Dereeper A."/>
            <person name="Droc G."/>
            <person name="Guyot R."/>
            <person name="Pietrella M."/>
            <person name="Zheng C."/>
            <person name="Alberti A."/>
            <person name="Anthony F."/>
            <person name="Aprea G."/>
            <person name="Aury J.M."/>
            <person name="Bento P."/>
            <person name="Bernard M."/>
            <person name="Bocs S."/>
            <person name="Campa C."/>
            <person name="Cenci A."/>
            <person name="Combes M.C."/>
            <person name="Crouzillat D."/>
            <person name="Da Silva C."/>
            <person name="Daddiego L."/>
            <person name="De Bellis F."/>
            <person name="Dussert S."/>
            <person name="Garsmeur O."/>
            <person name="Gayraud T."/>
            <person name="Guignon V."/>
            <person name="Jahn K."/>
            <person name="Jamilloux V."/>
            <person name="Joet T."/>
            <person name="Labadie K."/>
            <person name="Lan T."/>
            <person name="Leclercq J."/>
            <person name="Lepelley M."/>
            <person name="Leroy T."/>
            <person name="Li L.T."/>
            <person name="Librado P."/>
            <person name="Lopez L."/>
            <person name="Munoz A."/>
            <person name="Noel B."/>
            <person name="Pallavicini A."/>
            <person name="Perrotta G."/>
            <person name="Poncet V."/>
            <person name="Pot D."/>
            <person name="Priyono X."/>
            <person name="Rigoreau M."/>
            <person name="Rouard M."/>
            <person name="Rozas J."/>
            <person name="Tranchant-Dubreuil C."/>
            <person name="VanBuren R."/>
            <person name="Zhang Q."/>
            <person name="Andrade A.C."/>
            <person name="Argout X."/>
            <person name="Bertrand B."/>
            <person name="de Kochko A."/>
            <person name="Graziosi G."/>
            <person name="Henry R.J."/>
            <person name="Jayarama X."/>
            <person name="Ming R."/>
            <person name="Nagai C."/>
            <person name="Rounsley S."/>
            <person name="Sankoff D."/>
            <person name="Giuliano G."/>
            <person name="Albert V.A."/>
            <person name="Wincker P."/>
            <person name="Lashermes P."/>
        </authorList>
    </citation>
    <scope>NUCLEOTIDE SEQUENCE [LARGE SCALE GENOMIC DNA]</scope>
    <source>
        <strain evidence="4">cv. DH200-94</strain>
    </source>
</reference>
<dbReference type="Pfam" id="PF13976">
    <property type="entry name" value="gag_pre-integrs"/>
    <property type="match status" value="1"/>
</dbReference>
<evidence type="ECO:0000259" key="2">
    <source>
        <dbReference type="Pfam" id="PF22936"/>
    </source>
</evidence>
<sequence length="406" mass="44639">MEAILIGYDLQKFIDGSCPPLPPTINTNDIVSSNPAYQTWLCQDKLLLGTLVGTLSPSLVPLITQSQSSLEAWQTLANTYACLSRGYIKQLRDNLKHITKGIQSITEYMQSIKTQANELAALGKPLDHEDLVEKASAHATTTQGPPTSRTSRAACPFLGRCQWCSIQGHVVSRCPLFRQQFSHAQPPSRHTASSFSVTSPPWQAQAHVATHPTSDTLNTPWLLDSGATYHVSTDLRNLALHSPYHGTDEIMIGDGSGLPISHTGSISFNTPFFSFTLSNVLCVPTTKRNLIFISQFCKSNNTSIEFLPSSFCVKDLHTEALILQGRTKNRVYEWPTSISKSPLLAFSSVKAPLPAWHHRLGHPSLSTFKHILSIHKLPFSSSSLSTSSPLEVVFTDIKALVEKFFA</sequence>
<dbReference type="AlphaFoldDB" id="A0A068UCF9"/>
<dbReference type="OrthoDB" id="1912561at2759"/>
<dbReference type="InterPro" id="IPR054722">
    <property type="entry name" value="PolX-like_BBD"/>
</dbReference>
<proteinExistence type="predicted"/>